<name>A0A3R7P545_9RHOB</name>
<dbReference type="Pfam" id="PF07287">
    <property type="entry name" value="AtuA"/>
    <property type="match status" value="1"/>
</dbReference>
<feature type="domain" description="Acyclic terpene utilisation N-terminal" evidence="1">
    <location>
        <begin position="2"/>
        <end position="437"/>
    </location>
</feature>
<gene>
    <name evidence="2" type="ORF">A7A09_008480</name>
</gene>
<organism evidence="2 3">
    <name type="scientific">Paracoccus methylarcula</name>
    <dbReference type="NCBI Taxonomy" id="72022"/>
    <lineage>
        <taxon>Bacteria</taxon>
        <taxon>Pseudomonadati</taxon>
        <taxon>Pseudomonadota</taxon>
        <taxon>Alphaproteobacteria</taxon>
        <taxon>Rhodobacterales</taxon>
        <taxon>Paracoccaceae</taxon>
        <taxon>Paracoccus</taxon>
    </lineage>
</organism>
<dbReference type="InterPro" id="IPR010839">
    <property type="entry name" value="AtuA_N"/>
</dbReference>
<sequence>MGAGAGFSGDRIEPAVELAEKGELDFLVFECLAERTIALAQLARMNDPDAGFDPMLERRMRAVLPACAARGTRIISNMGAANPLAAARKLRQIADRLGLGNLRIAAVTGDDVIDAVIDGDFILDETGAPARALGDRLISANAYIGVSSIVSALQAGADVVLTGRASDPAMFLAPLVHSFGWTMDDWDRLGRGTLVGHLLECAGQITGGYFADPGYKDIPDLARLGFPLAEIAKDGDAVITKPTGTGGQVTRATCTEQLLYEIHDPSRYLQPDVVADFSRVTLTEDGPDRIRVSGGAGAPRTGMLKVSVGYDDGWLGEGQISYAGPGAEARGRLAIELLRERLATNGPALRETRGELIGVDAILGQGGVQGCSPREVRVRFAARCATQADAARIGEEVESLYLNGPSGGGGATRSIRRMLGVASTLIPEELVKTRVQMVES</sequence>
<evidence type="ECO:0000313" key="2">
    <source>
        <dbReference type="EMBL" id="RNF35005.1"/>
    </source>
</evidence>
<proteinExistence type="predicted"/>
<dbReference type="RefSeq" id="WP_106690980.1">
    <property type="nucleotide sequence ID" value="NZ_PXNQ02000004.1"/>
</dbReference>
<dbReference type="OrthoDB" id="9763456at2"/>
<evidence type="ECO:0000259" key="1">
    <source>
        <dbReference type="Pfam" id="PF07287"/>
    </source>
</evidence>
<dbReference type="Proteomes" id="UP000238137">
    <property type="component" value="Unassembled WGS sequence"/>
</dbReference>
<dbReference type="AlphaFoldDB" id="A0A3R7P545"/>
<accession>A0A3R7P545</accession>
<evidence type="ECO:0000313" key="3">
    <source>
        <dbReference type="Proteomes" id="UP000238137"/>
    </source>
</evidence>
<comment type="caution">
    <text evidence="2">The sequence shown here is derived from an EMBL/GenBank/DDBJ whole genome shotgun (WGS) entry which is preliminary data.</text>
</comment>
<protein>
    <submittedName>
        <fullName evidence="2">DUF1446 domain-containing protein</fullName>
    </submittedName>
</protein>
<dbReference type="EMBL" id="PXNQ02000004">
    <property type="protein sequence ID" value="RNF35005.1"/>
    <property type="molecule type" value="Genomic_DNA"/>
</dbReference>
<dbReference type="PANTHER" id="PTHR47472">
    <property type="entry name" value="PROPIONYL-COA CARBOXYLASE"/>
    <property type="match status" value="1"/>
</dbReference>
<dbReference type="PANTHER" id="PTHR47472:SF1">
    <property type="entry name" value="DUF1446-DOMAIN-CONTAINING PROTEIN"/>
    <property type="match status" value="1"/>
</dbReference>
<reference evidence="2" key="1">
    <citation type="submission" date="2018-05" db="EMBL/GenBank/DDBJ databases">
        <title>Reclassification of Methylarcula marina and Methylarcula terricola as Paracoccus methylarcula sp.nov., comb.nov. and Paracoccus terricola comb.nov.</title>
        <authorList>
            <person name="Shmareva M.N."/>
            <person name="Doronina N.V."/>
            <person name="Vasilenko O.V."/>
            <person name="Tarlachkov S.V."/>
            <person name="Trotsenko Y.A."/>
        </authorList>
    </citation>
    <scope>NUCLEOTIDE SEQUENCE [LARGE SCALE GENOMIC DNA]</scope>
    <source>
        <strain evidence="2">VKM B-2159</strain>
    </source>
</reference>
<keyword evidence="3" id="KW-1185">Reference proteome</keyword>